<evidence type="ECO:0000256" key="1">
    <source>
        <dbReference type="SAM" id="MobiDB-lite"/>
    </source>
</evidence>
<proteinExistence type="predicted"/>
<gene>
    <name evidence="2" type="ORF">H4Q32_030841</name>
</gene>
<evidence type="ECO:0000313" key="3">
    <source>
        <dbReference type="Proteomes" id="UP000830375"/>
    </source>
</evidence>
<feature type="compositionally biased region" description="Pro residues" evidence="1">
    <location>
        <begin position="435"/>
        <end position="444"/>
    </location>
</feature>
<evidence type="ECO:0000313" key="2">
    <source>
        <dbReference type="EMBL" id="KAI2646366.1"/>
    </source>
</evidence>
<feature type="region of interest" description="Disordered" evidence="1">
    <location>
        <begin position="134"/>
        <end position="163"/>
    </location>
</feature>
<feature type="region of interest" description="Disordered" evidence="1">
    <location>
        <begin position="425"/>
        <end position="493"/>
    </location>
</feature>
<organism evidence="2 3">
    <name type="scientific">Labeo rohita</name>
    <name type="common">Indian major carp</name>
    <name type="synonym">Cyprinus rohita</name>
    <dbReference type="NCBI Taxonomy" id="84645"/>
    <lineage>
        <taxon>Eukaryota</taxon>
        <taxon>Metazoa</taxon>
        <taxon>Chordata</taxon>
        <taxon>Craniata</taxon>
        <taxon>Vertebrata</taxon>
        <taxon>Euteleostomi</taxon>
        <taxon>Actinopterygii</taxon>
        <taxon>Neopterygii</taxon>
        <taxon>Teleostei</taxon>
        <taxon>Ostariophysi</taxon>
        <taxon>Cypriniformes</taxon>
        <taxon>Cyprinidae</taxon>
        <taxon>Labeoninae</taxon>
        <taxon>Labeonini</taxon>
        <taxon>Labeo</taxon>
    </lineage>
</organism>
<comment type="caution">
    <text evidence="2">The sequence shown here is derived from an EMBL/GenBank/DDBJ whole genome shotgun (WGS) entry which is preliminary data.</text>
</comment>
<dbReference type="EMBL" id="JACTAM010001423">
    <property type="protein sequence ID" value="KAI2646366.1"/>
    <property type="molecule type" value="Genomic_DNA"/>
</dbReference>
<sequence>MPCSFCHSCKAPFHAADGHGECVSCLGKSHAEAALNKTECPHCEDMSLASLRSRTAFFSERDSAPRALPFPSSQEPAKKKQRGRGSKRSELSELTSAQPPRASPSPQRGGSPLRVIWSPFGGSEDDMLDSMSLAASDAEELSGSVDDPAPLSSADTSGPRTGAGMDAELVRVLTRAVDELGLEWSPPEEPSRSLLYEWYLPGRRQAPRQRASPFFPEVHEELTKSWRAPYSAHLRTSSSSALTTVDGAEDKGYERLPPLDESVAAHLCPPTAIGWKAKASHPSKPCRMTSSLAGRAYTSAGQAASALHSMAILQVFQAKLLAEADKSALDPTTLAELRSATDLALRATKATAQAIGRSMTSLVVLERHLWLTLTEIKDADKVPFLDAPLSPTGLFGPAVNGFAERFSAAQKTSQAMRHFLLKHSSSATASGRPKSAPPQQPVKPAPAAAATASAQPAKPEPRQRSPSARRYPFPKRQGPRPKLVLEPAPPPSS</sequence>
<accession>A0ABQ8L846</accession>
<name>A0ABQ8L846_LABRO</name>
<feature type="compositionally biased region" description="Low complexity" evidence="1">
    <location>
        <begin position="96"/>
        <end position="112"/>
    </location>
</feature>
<reference evidence="2 3" key="1">
    <citation type="submission" date="2022-01" db="EMBL/GenBank/DDBJ databases">
        <title>A high-quality chromosome-level genome assembly of rohu carp, Labeo rohita.</title>
        <authorList>
            <person name="Arick M.A. II"/>
            <person name="Hsu C.-Y."/>
            <person name="Magbanua Z."/>
            <person name="Pechanova O."/>
            <person name="Grover C."/>
            <person name="Miller E."/>
            <person name="Thrash A."/>
            <person name="Ezzel L."/>
            <person name="Alam S."/>
            <person name="Benzie J."/>
            <person name="Hamilton M."/>
            <person name="Karsi A."/>
            <person name="Lawrence M.L."/>
            <person name="Peterson D.G."/>
        </authorList>
    </citation>
    <scope>NUCLEOTIDE SEQUENCE [LARGE SCALE GENOMIC DNA]</scope>
    <source>
        <strain evidence="3">BAU-BD-2019</strain>
        <tissue evidence="2">Blood</tissue>
    </source>
</reference>
<keyword evidence="3" id="KW-1185">Reference proteome</keyword>
<protein>
    <submittedName>
        <fullName evidence="2">Titin</fullName>
    </submittedName>
</protein>
<feature type="region of interest" description="Disordered" evidence="1">
    <location>
        <begin position="64"/>
        <end position="121"/>
    </location>
</feature>
<feature type="compositionally biased region" description="Low complexity" evidence="1">
    <location>
        <begin position="445"/>
        <end position="457"/>
    </location>
</feature>
<dbReference type="Proteomes" id="UP000830375">
    <property type="component" value="Unassembled WGS sequence"/>
</dbReference>
<dbReference type="Gene3D" id="1.10.287.3160">
    <property type="match status" value="1"/>
</dbReference>